<dbReference type="Gene3D" id="1.10.287.1490">
    <property type="match status" value="1"/>
</dbReference>
<dbReference type="Proteomes" id="UP000887569">
    <property type="component" value="Unplaced"/>
</dbReference>
<proteinExistence type="predicted"/>
<keyword evidence="1" id="KW-0175">Coiled coil</keyword>
<accession>A0A915CBK9</accession>
<evidence type="ECO:0000313" key="3">
    <source>
        <dbReference type="WBParaSite" id="PgR110_g010_t02"/>
    </source>
</evidence>
<evidence type="ECO:0000256" key="1">
    <source>
        <dbReference type="SAM" id="Coils"/>
    </source>
</evidence>
<dbReference type="AlphaFoldDB" id="A0A915CBK9"/>
<feature type="coiled-coil region" evidence="1">
    <location>
        <begin position="28"/>
        <end position="134"/>
    </location>
</feature>
<protein>
    <submittedName>
        <fullName evidence="3">FYVE-type domain-containing protein</fullName>
    </submittedName>
</protein>
<name>A0A915CBK9_PARUN</name>
<evidence type="ECO:0000313" key="2">
    <source>
        <dbReference type="Proteomes" id="UP000887569"/>
    </source>
</evidence>
<sequence>MSGKGEVPYLMQQVQMLEAGKSMVTQRMLEMEKELSGMGRQNETLRREKSEIVAKLGELTTKITAMTDELEEKQSEKAVLGSELLRYREEIQRREEQIENLVKQLDQRPSEDDVSVLRRELVHAQQLMDKITQEKVEEISEHLTSIRNLTLDR</sequence>
<keyword evidence="2" id="KW-1185">Reference proteome</keyword>
<organism evidence="2 3">
    <name type="scientific">Parascaris univalens</name>
    <name type="common">Nematode worm</name>
    <dbReference type="NCBI Taxonomy" id="6257"/>
    <lineage>
        <taxon>Eukaryota</taxon>
        <taxon>Metazoa</taxon>
        <taxon>Ecdysozoa</taxon>
        <taxon>Nematoda</taxon>
        <taxon>Chromadorea</taxon>
        <taxon>Rhabditida</taxon>
        <taxon>Spirurina</taxon>
        <taxon>Ascaridomorpha</taxon>
        <taxon>Ascaridoidea</taxon>
        <taxon>Ascarididae</taxon>
        <taxon>Parascaris</taxon>
    </lineage>
</organism>
<dbReference type="WBParaSite" id="PgR110_g010_t02">
    <property type="protein sequence ID" value="PgR110_g010_t02"/>
    <property type="gene ID" value="PgR110_g010"/>
</dbReference>
<reference evidence="3" key="1">
    <citation type="submission" date="2022-11" db="UniProtKB">
        <authorList>
            <consortium name="WormBaseParasite"/>
        </authorList>
    </citation>
    <scope>IDENTIFICATION</scope>
</reference>